<evidence type="ECO:0000313" key="2">
    <source>
        <dbReference type="Proteomes" id="UP000006056"/>
    </source>
</evidence>
<reference evidence="1 2" key="1">
    <citation type="submission" date="2012-06" db="EMBL/GenBank/DDBJ databases">
        <title>Complete genome of Terriglobus roseus DSM 18391.</title>
        <authorList>
            <consortium name="US DOE Joint Genome Institute (JGI-PGF)"/>
            <person name="Lucas S."/>
            <person name="Copeland A."/>
            <person name="Lapidus A."/>
            <person name="Glavina del Rio T."/>
            <person name="Dalin E."/>
            <person name="Tice H."/>
            <person name="Bruce D."/>
            <person name="Goodwin L."/>
            <person name="Pitluck S."/>
            <person name="Peters L."/>
            <person name="Mikhailova N."/>
            <person name="Munk A.C.C."/>
            <person name="Kyrpides N."/>
            <person name="Mavromatis K."/>
            <person name="Ivanova N."/>
            <person name="Brettin T."/>
            <person name="Detter J.C."/>
            <person name="Han C."/>
            <person name="Larimer F."/>
            <person name="Land M."/>
            <person name="Hauser L."/>
            <person name="Markowitz V."/>
            <person name="Cheng J.-F."/>
            <person name="Hugenholtz P."/>
            <person name="Woyke T."/>
            <person name="Wu D."/>
            <person name="Brambilla E."/>
            <person name="Klenk H.-P."/>
            <person name="Eisen J.A."/>
        </authorList>
    </citation>
    <scope>NUCLEOTIDE SEQUENCE [LARGE SCALE GENOMIC DNA]</scope>
    <source>
        <strain evidence="2">DSM 18391 / NRRL B-41598 / KBS 63</strain>
    </source>
</reference>
<protein>
    <submittedName>
        <fullName evidence="1">Uncharacterized protein</fullName>
    </submittedName>
</protein>
<dbReference type="Proteomes" id="UP000006056">
    <property type="component" value="Chromosome"/>
</dbReference>
<keyword evidence="2" id="KW-1185">Reference proteome</keyword>
<accession>I3ZJD6</accession>
<dbReference type="STRING" id="926566.Terro_3124"/>
<name>I3ZJD6_TERRK</name>
<sequence>MAYFTEAEESLLKEFFLTCFPNPERNGCPDELALKAFAEGTTPKGSTSVLSHVSSCSECYDEYVHYRMDMKSR</sequence>
<dbReference type="AlphaFoldDB" id="I3ZJD6"/>
<dbReference type="HOGENOM" id="CLU_2703592_0_0_0"/>
<organism evidence="1 2">
    <name type="scientific">Terriglobus roseus (strain DSM 18391 / NRRL B-41598 / KBS 63)</name>
    <dbReference type="NCBI Taxonomy" id="926566"/>
    <lineage>
        <taxon>Bacteria</taxon>
        <taxon>Pseudomonadati</taxon>
        <taxon>Acidobacteriota</taxon>
        <taxon>Terriglobia</taxon>
        <taxon>Terriglobales</taxon>
        <taxon>Acidobacteriaceae</taxon>
        <taxon>Terriglobus</taxon>
    </lineage>
</organism>
<dbReference type="EMBL" id="CP003379">
    <property type="protein sequence ID" value="AFL89354.1"/>
    <property type="molecule type" value="Genomic_DNA"/>
</dbReference>
<gene>
    <name evidence="1" type="ordered locus">Terro_3124</name>
</gene>
<proteinExistence type="predicted"/>
<evidence type="ECO:0000313" key="1">
    <source>
        <dbReference type="EMBL" id="AFL89354.1"/>
    </source>
</evidence>
<dbReference type="KEGG" id="trs:Terro_3124"/>